<dbReference type="PROSITE" id="PS50297">
    <property type="entry name" value="ANK_REP_REGION"/>
    <property type="match status" value="1"/>
</dbReference>
<evidence type="ECO:0000313" key="6">
    <source>
        <dbReference type="Proteomes" id="UP000694389"/>
    </source>
</evidence>
<dbReference type="GO" id="GO:0005737">
    <property type="term" value="C:cytoplasm"/>
    <property type="evidence" value="ECO:0007669"/>
    <property type="project" value="TreeGrafter"/>
</dbReference>
<evidence type="ECO:0000259" key="4">
    <source>
        <dbReference type="PROSITE" id="PS50097"/>
    </source>
</evidence>
<protein>
    <submittedName>
        <fullName evidence="5">Inhibitor of Bruton agammaglobulinemia tyrosine kinase</fullName>
    </submittedName>
</protein>
<dbReference type="SUPFAM" id="SSF50985">
    <property type="entry name" value="RCC1/BLIP-II"/>
    <property type="match status" value="1"/>
</dbReference>
<dbReference type="PANTHER" id="PTHR22872:SF2">
    <property type="entry name" value="INHIBITOR OF BRUTON TYROSINE KINASE"/>
    <property type="match status" value="1"/>
</dbReference>
<dbReference type="PROSITE" id="PS50012">
    <property type="entry name" value="RCC1_3"/>
    <property type="match status" value="3"/>
</dbReference>
<dbReference type="Pfam" id="PF00415">
    <property type="entry name" value="RCC1"/>
    <property type="match status" value="3"/>
</dbReference>
<dbReference type="GO" id="GO:0030292">
    <property type="term" value="F:protein tyrosine kinase inhibitor activity"/>
    <property type="evidence" value="ECO:0007669"/>
    <property type="project" value="TreeGrafter"/>
</dbReference>
<dbReference type="InterPro" id="IPR000408">
    <property type="entry name" value="Reg_chr_condens"/>
</dbReference>
<keyword evidence="2" id="KW-0040">ANK repeat</keyword>
<dbReference type="Gene3D" id="6.10.250.3030">
    <property type="match status" value="1"/>
</dbReference>
<dbReference type="GO" id="GO:0019901">
    <property type="term" value="F:protein kinase binding"/>
    <property type="evidence" value="ECO:0007669"/>
    <property type="project" value="TreeGrafter"/>
</dbReference>
<dbReference type="InterPro" id="IPR011333">
    <property type="entry name" value="SKP1/BTB/POZ_sf"/>
</dbReference>
<dbReference type="Pfam" id="PF12796">
    <property type="entry name" value="Ank_2"/>
    <property type="match status" value="1"/>
</dbReference>
<gene>
    <name evidence="5" type="primary">ibtk</name>
</gene>
<dbReference type="SUPFAM" id="SSF54695">
    <property type="entry name" value="POZ domain"/>
    <property type="match status" value="1"/>
</dbReference>
<dbReference type="PRINTS" id="PR00633">
    <property type="entry name" value="RCCNDNSATION"/>
</dbReference>
<dbReference type="InterPro" id="IPR051625">
    <property type="entry name" value="Signaling_Regulatory_Domain"/>
</dbReference>
<keyword evidence="6" id="KW-1185">Reference proteome</keyword>
<dbReference type="SUPFAM" id="SSF48403">
    <property type="entry name" value="Ankyrin repeat"/>
    <property type="match status" value="1"/>
</dbReference>
<feature type="repeat" description="RCC1" evidence="3">
    <location>
        <begin position="197"/>
        <end position="248"/>
    </location>
</feature>
<dbReference type="FunFam" id="3.30.710.10:FF:000105">
    <property type="entry name" value="inhibitor of Bruton tyrosine kinase isoform X1"/>
    <property type="match status" value="1"/>
</dbReference>
<dbReference type="Ensembl" id="ENSDLAT00005014108.2">
    <property type="protein sequence ID" value="ENSDLAP00005012915.2"/>
    <property type="gene ID" value="ENSDLAG00005006253.2"/>
</dbReference>
<dbReference type="PROSITE" id="PS50088">
    <property type="entry name" value="ANK_REPEAT"/>
    <property type="match status" value="1"/>
</dbReference>
<dbReference type="PROSITE" id="PS50097">
    <property type="entry name" value="BTB"/>
    <property type="match status" value="1"/>
</dbReference>
<dbReference type="Gene3D" id="2.130.10.30">
    <property type="entry name" value="Regulator of chromosome condensation 1/beta-lactamase-inhibitor protein II"/>
    <property type="match status" value="1"/>
</dbReference>
<evidence type="ECO:0000256" key="3">
    <source>
        <dbReference type="PROSITE-ProRule" id="PRU00235"/>
    </source>
</evidence>
<accession>A0A8C4E2Q2</accession>
<dbReference type="SMART" id="SM00225">
    <property type="entry name" value="BTB"/>
    <property type="match status" value="1"/>
</dbReference>
<evidence type="ECO:0000256" key="2">
    <source>
        <dbReference type="PROSITE-ProRule" id="PRU00023"/>
    </source>
</evidence>
<dbReference type="Gene3D" id="1.25.40.20">
    <property type="entry name" value="Ankyrin repeat-containing domain"/>
    <property type="match status" value="1"/>
</dbReference>
<dbReference type="Gene3D" id="3.30.710.10">
    <property type="entry name" value="Potassium Channel Kv1.1, Chain A"/>
    <property type="match status" value="1"/>
</dbReference>
<reference evidence="5" key="2">
    <citation type="submission" date="2025-09" db="UniProtKB">
        <authorList>
            <consortium name="Ensembl"/>
        </authorList>
    </citation>
    <scope>IDENTIFICATION</scope>
</reference>
<dbReference type="GO" id="GO:0005654">
    <property type="term" value="C:nucleoplasm"/>
    <property type="evidence" value="ECO:0007669"/>
    <property type="project" value="TreeGrafter"/>
</dbReference>
<dbReference type="PANTHER" id="PTHR22872">
    <property type="entry name" value="BTK-BINDING PROTEIN-RELATED"/>
    <property type="match status" value="1"/>
</dbReference>
<dbReference type="InterPro" id="IPR002110">
    <property type="entry name" value="Ankyrin_rpt"/>
</dbReference>
<evidence type="ECO:0000256" key="1">
    <source>
        <dbReference type="ARBA" id="ARBA00022737"/>
    </source>
</evidence>
<feature type="domain" description="BTB" evidence="4">
    <location>
        <begin position="562"/>
        <end position="630"/>
    </location>
</feature>
<dbReference type="InterPro" id="IPR036770">
    <property type="entry name" value="Ankyrin_rpt-contain_sf"/>
</dbReference>
<name>A0A8C4E2Q2_DICLA</name>
<evidence type="ECO:0000313" key="5">
    <source>
        <dbReference type="Ensembl" id="ENSDLAP00005012915.2"/>
    </source>
</evidence>
<dbReference type="GeneTree" id="ENSGT00940000156277"/>
<feature type="repeat" description="RCC1" evidence="3">
    <location>
        <begin position="249"/>
        <end position="303"/>
    </location>
</feature>
<dbReference type="Proteomes" id="UP000694389">
    <property type="component" value="Unassembled WGS sequence"/>
</dbReference>
<dbReference type="SMART" id="SM00248">
    <property type="entry name" value="ANK"/>
    <property type="match status" value="2"/>
</dbReference>
<reference evidence="5" key="1">
    <citation type="submission" date="2025-08" db="UniProtKB">
        <authorList>
            <consortium name="Ensembl"/>
        </authorList>
    </citation>
    <scope>IDENTIFICATION</scope>
</reference>
<dbReference type="InterPro" id="IPR000210">
    <property type="entry name" value="BTB/POZ_dom"/>
</dbReference>
<proteinExistence type="predicted"/>
<feature type="repeat" description="ANK" evidence="2">
    <location>
        <begin position="51"/>
        <end position="84"/>
    </location>
</feature>
<dbReference type="Pfam" id="PF00651">
    <property type="entry name" value="BTB"/>
    <property type="match status" value="1"/>
</dbReference>
<dbReference type="InterPro" id="IPR009091">
    <property type="entry name" value="RCC1/BLIP-II"/>
</dbReference>
<feature type="repeat" description="RCC1" evidence="3">
    <location>
        <begin position="143"/>
        <end position="196"/>
    </location>
</feature>
<dbReference type="CDD" id="cd18302">
    <property type="entry name" value="BTB2_POZ_IBtk"/>
    <property type="match status" value="1"/>
</dbReference>
<organism evidence="5 6">
    <name type="scientific">Dicentrarchus labrax</name>
    <name type="common">European seabass</name>
    <name type="synonym">Morone labrax</name>
    <dbReference type="NCBI Taxonomy" id="13489"/>
    <lineage>
        <taxon>Eukaryota</taxon>
        <taxon>Metazoa</taxon>
        <taxon>Chordata</taxon>
        <taxon>Craniata</taxon>
        <taxon>Vertebrata</taxon>
        <taxon>Euteleostomi</taxon>
        <taxon>Actinopterygii</taxon>
        <taxon>Neopterygii</taxon>
        <taxon>Teleostei</taxon>
        <taxon>Neoteleostei</taxon>
        <taxon>Acanthomorphata</taxon>
        <taxon>Eupercaria</taxon>
        <taxon>Moronidae</taxon>
        <taxon>Dicentrarchus</taxon>
    </lineage>
</organism>
<dbReference type="CDD" id="cd18500">
    <property type="entry name" value="BACK_IBtk"/>
    <property type="match status" value="1"/>
</dbReference>
<dbReference type="FunFam" id="2.130.10.30:FF:000011">
    <property type="entry name" value="inhibitor of Bruton tyrosine kinase isoform X2"/>
    <property type="match status" value="1"/>
</dbReference>
<sequence length="986" mass="109057">MSLAPPDCTPKCRSQKHADEVVAALTGGSEGQLRAFLTSHCHNAATLRDAFGRTALHLAASLGKKALLEWLLESKSADLMVKDKESGWTALHRSAFYGQIHCLISLVKHAGLLSTQDKEGLSVLDLTMKDRPTHVVFKNTDPTEVYTWGNNTNFSLGHGNQESRQHPELVDVFARTGVYIKQVVLCKFHSVFLSQKGQVFTCGHGQGGRLGHGDEQTYLVPRMVEGLMSHHCSQVAAAKDHTVVLTEEGYVYTFGLNTFHQLGLAPPPASAYVPKQVFSKTLKGRTVIGVAAGRFHTVLWTREAVYTMGLNGGQLGYLLDPNGDKCVTAPRQVSALHHKDVTIAMAAASDGATVVVTEKGDVYLLYNLIHCKNDKRLVLVSGGSLDHRVVPQILNEGGGEKVAILALDEAGRVFCWRSCGSSVRQCRWAYGRQVFMSDIALSKNDMMFVTQEGEGFSGVWAGEYKKYGEKKGEEFRNMVSVEVCGHSDAGTLYERIRLEKLPYVHRAVSITMDSKGRNFGVLQSDPKTRLDGVKYESGKINVINKKTGNKPKFYQKKCSYLCDVTLKSEDGKEFPCHKSVLCARLEYFNSMLGNPWIEATSCTALEMPTSSEILQVILEYIYTDESPTIKESLNVEFVCNVLVVADQLLITRLKEMCEVVITENLTLKNAAELLEFAAMYNAEQLKLSCLQFIVLNMAALLESKRVITPYPGAPDLSVYEDEDLDSAFSPKPEAELDHSCREILLKKAKIKAKKKPRRRSDSSGGYTLSDIIQMVSPSLVKLGKANSTESLQELLTSDSEGSYMGVGSPRDMQSPIFHDKTEVNVRPLQQSHAVILFCICDCVITICSPARPPPVLDLRTIMDMEANSLQTLGATPKSPGRYETPAVFILPEEIIYRLFIVTTYDGAVGSPPLSSLVTFATIVEEEKQQEAALIRSREKPLALIQIEERAIQDLLFHYKARDNPDELIVVERSSRGPMAAPTWNKH</sequence>
<keyword evidence="1" id="KW-0677">Repeat</keyword>
<dbReference type="AlphaFoldDB" id="A0A8C4E2Q2"/>